<dbReference type="Proteomes" id="UP001586593">
    <property type="component" value="Unassembled WGS sequence"/>
</dbReference>
<accession>A0ABR3WVG5</accession>
<organism evidence="3 4">
    <name type="scientific">Phialemonium thermophilum</name>
    <dbReference type="NCBI Taxonomy" id="223376"/>
    <lineage>
        <taxon>Eukaryota</taxon>
        <taxon>Fungi</taxon>
        <taxon>Dikarya</taxon>
        <taxon>Ascomycota</taxon>
        <taxon>Pezizomycotina</taxon>
        <taxon>Sordariomycetes</taxon>
        <taxon>Sordariomycetidae</taxon>
        <taxon>Cephalothecales</taxon>
        <taxon>Cephalothecaceae</taxon>
        <taxon>Phialemonium</taxon>
    </lineage>
</organism>
<feature type="compositionally biased region" description="Polar residues" evidence="1">
    <location>
        <begin position="87"/>
        <end position="99"/>
    </location>
</feature>
<feature type="domain" description="C2H2-type" evidence="2">
    <location>
        <begin position="238"/>
        <end position="261"/>
    </location>
</feature>
<evidence type="ECO:0000313" key="4">
    <source>
        <dbReference type="Proteomes" id="UP001586593"/>
    </source>
</evidence>
<feature type="compositionally biased region" description="Acidic residues" evidence="1">
    <location>
        <begin position="373"/>
        <end position="384"/>
    </location>
</feature>
<feature type="compositionally biased region" description="Basic and acidic residues" evidence="1">
    <location>
        <begin position="100"/>
        <end position="122"/>
    </location>
</feature>
<gene>
    <name evidence="3" type="ORF">VTK73DRAFT_4184</name>
</gene>
<protein>
    <recommendedName>
        <fullName evidence="2">C2H2-type domain-containing protein</fullName>
    </recommendedName>
</protein>
<feature type="compositionally biased region" description="Low complexity" evidence="1">
    <location>
        <begin position="55"/>
        <end position="70"/>
    </location>
</feature>
<dbReference type="InterPro" id="IPR013087">
    <property type="entry name" value="Znf_C2H2_type"/>
</dbReference>
<proteinExistence type="predicted"/>
<comment type="caution">
    <text evidence="3">The sequence shown here is derived from an EMBL/GenBank/DDBJ whole genome shotgun (WGS) entry which is preliminary data.</text>
</comment>
<dbReference type="PROSITE" id="PS00028">
    <property type="entry name" value="ZINC_FINGER_C2H2_1"/>
    <property type="match status" value="1"/>
</dbReference>
<keyword evidence="4" id="KW-1185">Reference proteome</keyword>
<evidence type="ECO:0000259" key="2">
    <source>
        <dbReference type="PROSITE" id="PS00028"/>
    </source>
</evidence>
<dbReference type="SMART" id="SM00355">
    <property type="entry name" value="ZnF_C2H2"/>
    <property type="match status" value="2"/>
</dbReference>
<name>A0ABR3WVG5_9PEZI</name>
<feature type="region of interest" description="Disordered" evidence="1">
    <location>
        <begin position="45"/>
        <end position="223"/>
    </location>
</feature>
<reference evidence="3 4" key="1">
    <citation type="journal article" date="2024" name="Commun. Biol.">
        <title>Comparative genomic analysis of thermophilic fungi reveals convergent evolutionary adaptations and gene losses.</title>
        <authorList>
            <person name="Steindorff A.S."/>
            <person name="Aguilar-Pontes M.V."/>
            <person name="Robinson A.J."/>
            <person name="Andreopoulos B."/>
            <person name="LaButti K."/>
            <person name="Kuo A."/>
            <person name="Mondo S."/>
            <person name="Riley R."/>
            <person name="Otillar R."/>
            <person name="Haridas S."/>
            <person name="Lipzen A."/>
            <person name="Grimwood J."/>
            <person name="Schmutz J."/>
            <person name="Clum A."/>
            <person name="Reid I.D."/>
            <person name="Moisan M.C."/>
            <person name="Butler G."/>
            <person name="Nguyen T.T.M."/>
            <person name="Dewar K."/>
            <person name="Conant G."/>
            <person name="Drula E."/>
            <person name="Henrissat B."/>
            <person name="Hansel C."/>
            <person name="Singer S."/>
            <person name="Hutchinson M.I."/>
            <person name="de Vries R.P."/>
            <person name="Natvig D.O."/>
            <person name="Powell A.J."/>
            <person name="Tsang A."/>
            <person name="Grigoriev I.V."/>
        </authorList>
    </citation>
    <scope>NUCLEOTIDE SEQUENCE [LARGE SCALE GENOMIC DNA]</scope>
    <source>
        <strain evidence="3 4">ATCC 24622</strain>
    </source>
</reference>
<feature type="region of interest" description="Disordered" evidence="1">
    <location>
        <begin position="367"/>
        <end position="390"/>
    </location>
</feature>
<feature type="compositionally biased region" description="Low complexity" evidence="1">
    <location>
        <begin position="213"/>
        <end position="223"/>
    </location>
</feature>
<sequence>MSDLAQFQSGTASSDRAGSIGNNRMSSDGTTISFSTGVCEEAFSTQSGSLSDAFSQPQPSQSMSCQQRPPLASPTGPTRGHVAVFLGTTSDPKGPVQSSELHRDDSHSDVVVSDIRKLHRDPLPASLAKLAMPSRRIPKPSAHQQDWQNQKAPQSTSSQSIFSADPPKRRGRPVGWRPGMGPYSALATFRGGPSVSRPKKAPSSDTPKRRVGRPPGRGWAPPRTIFDQLNPKYFPFVCEWEGCPAELENLGKLRKHLLVVHGQSRTCQWRKCASKIPPERFESLDHFQRHVDETHLVSIAWFVGDGPKNSSSENEVTRMIPNANNLPTYLLDANGNQVTPSVLYQDLENEEERKLRRRRLQKIILQRDRNAPEEEPDSPLDDEEHVFGKI</sequence>
<evidence type="ECO:0000256" key="1">
    <source>
        <dbReference type="SAM" id="MobiDB-lite"/>
    </source>
</evidence>
<evidence type="ECO:0000313" key="3">
    <source>
        <dbReference type="EMBL" id="KAL1867446.1"/>
    </source>
</evidence>
<feature type="compositionally biased region" description="Polar residues" evidence="1">
    <location>
        <begin position="142"/>
        <end position="162"/>
    </location>
</feature>
<feature type="compositionally biased region" description="Polar residues" evidence="1">
    <location>
        <begin position="45"/>
        <end position="54"/>
    </location>
</feature>
<feature type="region of interest" description="Disordered" evidence="1">
    <location>
        <begin position="1"/>
        <end position="32"/>
    </location>
</feature>
<dbReference type="EMBL" id="JAZHXJ010000240">
    <property type="protein sequence ID" value="KAL1867446.1"/>
    <property type="molecule type" value="Genomic_DNA"/>
</dbReference>